<feature type="domain" description="U3 small nucleolar RNA-associated protein 6 homolog C-terminal" evidence="7">
    <location>
        <begin position="406"/>
        <end position="671"/>
    </location>
</feature>
<protein>
    <recommendedName>
        <fullName evidence="10">U3 small nucleolar RNA-associated protein 6 like</fullName>
    </recommendedName>
</protein>
<dbReference type="SUPFAM" id="SSF48452">
    <property type="entry name" value="TPR-like"/>
    <property type="match status" value="2"/>
</dbReference>
<dbReference type="EMBL" id="KZ454055">
    <property type="protein sequence ID" value="PKA46701.1"/>
    <property type="molecule type" value="Genomic_DNA"/>
</dbReference>
<dbReference type="PANTHER" id="PTHR23271">
    <property type="entry name" value="HEPATOCELLULAR CARCINOMA-ASSOCIATED ANTIGEN 66"/>
    <property type="match status" value="1"/>
</dbReference>
<reference evidence="8 9" key="1">
    <citation type="journal article" date="2017" name="Nature">
        <title>The Apostasia genome and the evolution of orchids.</title>
        <authorList>
            <person name="Zhang G.Q."/>
            <person name="Liu K.W."/>
            <person name="Li Z."/>
            <person name="Lohaus R."/>
            <person name="Hsiao Y.Y."/>
            <person name="Niu S.C."/>
            <person name="Wang J.Y."/>
            <person name="Lin Y.C."/>
            <person name="Xu Q."/>
            <person name="Chen L.J."/>
            <person name="Yoshida K."/>
            <person name="Fujiwara S."/>
            <person name="Wang Z.W."/>
            <person name="Zhang Y.Q."/>
            <person name="Mitsuda N."/>
            <person name="Wang M."/>
            <person name="Liu G.H."/>
            <person name="Pecoraro L."/>
            <person name="Huang H.X."/>
            <person name="Xiao X.J."/>
            <person name="Lin M."/>
            <person name="Wu X.Y."/>
            <person name="Wu W.L."/>
            <person name="Chen Y.Y."/>
            <person name="Chang S.B."/>
            <person name="Sakamoto S."/>
            <person name="Ohme-Takagi M."/>
            <person name="Yagi M."/>
            <person name="Zeng S.J."/>
            <person name="Shen C.Y."/>
            <person name="Yeh C.M."/>
            <person name="Luo Y.B."/>
            <person name="Tsai W.C."/>
            <person name="Van de Peer Y."/>
            <person name="Liu Z.J."/>
        </authorList>
    </citation>
    <scope>NUCLEOTIDE SEQUENCE [LARGE SCALE GENOMIC DNA]</scope>
    <source>
        <strain evidence="9">cv. Shenzhen</strain>
        <tissue evidence="8">Stem</tissue>
    </source>
</reference>
<evidence type="ECO:0000256" key="3">
    <source>
        <dbReference type="ARBA" id="ARBA00022552"/>
    </source>
</evidence>
<organism evidence="8 9">
    <name type="scientific">Apostasia shenzhenica</name>
    <dbReference type="NCBI Taxonomy" id="1088818"/>
    <lineage>
        <taxon>Eukaryota</taxon>
        <taxon>Viridiplantae</taxon>
        <taxon>Streptophyta</taxon>
        <taxon>Embryophyta</taxon>
        <taxon>Tracheophyta</taxon>
        <taxon>Spermatophyta</taxon>
        <taxon>Magnoliopsida</taxon>
        <taxon>Liliopsida</taxon>
        <taxon>Asparagales</taxon>
        <taxon>Orchidaceae</taxon>
        <taxon>Apostasioideae</taxon>
        <taxon>Apostasia</taxon>
    </lineage>
</organism>
<name>A0A2H9ZTS6_9ASPA</name>
<proteinExistence type="inferred from homology"/>
<dbReference type="Pfam" id="PF24892">
    <property type="entry name" value="UTP6_C"/>
    <property type="match status" value="1"/>
</dbReference>
<dbReference type="GO" id="GO:0032040">
    <property type="term" value="C:small-subunit processome"/>
    <property type="evidence" value="ECO:0007669"/>
    <property type="project" value="TreeGrafter"/>
</dbReference>
<evidence type="ECO:0000313" key="9">
    <source>
        <dbReference type="Proteomes" id="UP000236161"/>
    </source>
</evidence>
<evidence type="ECO:0000259" key="6">
    <source>
        <dbReference type="Pfam" id="PF08640"/>
    </source>
</evidence>
<dbReference type="Pfam" id="PF08640">
    <property type="entry name" value="U3_assoc_6"/>
    <property type="match status" value="1"/>
</dbReference>
<dbReference type="Gene3D" id="1.25.40.10">
    <property type="entry name" value="Tetratricopeptide repeat domain"/>
    <property type="match status" value="2"/>
</dbReference>
<dbReference type="OrthoDB" id="28112at2759"/>
<dbReference type="SMART" id="SM00386">
    <property type="entry name" value="HAT"/>
    <property type="match status" value="6"/>
</dbReference>
<dbReference type="InterPro" id="IPR013949">
    <property type="entry name" value="Utp6"/>
</dbReference>
<dbReference type="STRING" id="1088818.A0A2H9ZTS6"/>
<evidence type="ECO:0000256" key="4">
    <source>
        <dbReference type="ARBA" id="ARBA00022737"/>
    </source>
</evidence>
<evidence type="ECO:0000256" key="5">
    <source>
        <dbReference type="ARBA" id="ARBA00023242"/>
    </source>
</evidence>
<comment type="similarity">
    <text evidence="2">Belongs to the UTP6 family.</text>
</comment>
<sequence length="674" mass="78564">MADVVQYRLERMAEELDDLEHRGLIEREKISGIVKQRREFEYRLQRPSPLKQDFLAYIEYEKQLEAYRKCRKRQIIRQMVAEDHGGGGGEKPKRGSKWKKSISDFAGIRRILDLYRMAVVRFKGDLRLWFQYLEFCRENGLRRMKEALGQALKLHPKVPSLWIYAAAWEFDRNLNVVASRALMQNGLRACPNSQDLWIEYLRLELTYLNKLKARKVALGEDQTLEQGCSEITQWKEENKDLFMSLDAENNYEENEEELYVQDGHLEKQNIFWRLGSMILEAIYHEAIKAIPSSISLRKKFLEVLDSVDLAHSVELRLEILDDLKRDFLHDEICWDLIARLHINDIKTITAVSRHDMLSKLKQAFQCSRGLRCFDCMYVELHADRFEKVVMVIPDHSSRAYHTVLFNVYEEAFNVLPSVKMFSLFLKFWSNVTNPNSTSINTAVDVTEFHSSLQKAFEKAESSGCLTEDLACEYISFYLQAENLERARQEAKRLCGGKLSEAANLWLLRISIEIKCLTNKAAPMNKDDLQFIFQLLKHVLDRLSVSKAQCLWFMALKLFSNDKVFFKKLVKVLEDALARSGSNCETTVSSAVLDQALQKGGIQHARDLYKRFLSLPHPGLTFFKHCIDLESNLASLGEEDSLKNARWLYESALQLYCQEKEIWRDYYALEMKAIL</sequence>
<accession>A0A2H9ZTS6</accession>
<dbReference type="PANTHER" id="PTHR23271:SF1">
    <property type="entry name" value="U3 SMALL NUCLEOLAR RNA-ASSOCIATED PROTEIN 6 HOMOLOG"/>
    <property type="match status" value="1"/>
</dbReference>
<dbReference type="GO" id="GO:0034388">
    <property type="term" value="C:Pwp2p-containing subcomplex of 90S preribosome"/>
    <property type="evidence" value="ECO:0007669"/>
    <property type="project" value="TreeGrafter"/>
</dbReference>
<evidence type="ECO:0000256" key="2">
    <source>
        <dbReference type="ARBA" id="ARBA00010734"/>
    </source>
</evidence>
<dbReference type="GO" id="GO:0030515">
    <property type="term" value="F:snoRNA binding"/>
    <property type="evidence" value="ECO:0007669"/>
    <property type="project" value="InterPro"/>
</dbReference>
<dbReference type="Proteomes" id="UP000236161">
    <property type="component" value="Unassembled WGS sequence"/>
</dbReference>
<keyword evidence="4" id="KW-0677">Repeat</keyword>
<dbReference type="GO" id="GO:0000462">
    <property type="term" value="P:maturation of SSU-rRNA from tricistronic rRNA transcript (SSU-rRNA, 5.8S rRNA, LSU-rRNA)"/>
    <property type="evidence" value="ECO:0007669"/>
    <property type="project" value="InterPro"/>
</dbReference>
<dbReference type="AlphaFoldDB" id="A0A2H9ZTS6"/>
<dbReference type="InterPro" id="IPR011990">
    <property type="entry name" value="TPR-like_helical_dom_sf"/>
</dbReference>
<evidence type="ECO:0000256" key="1">
    <source>
        <dbReference type="ARBA" id="ARBA00004604"/>
    </source>
</evidence>
<keyword evidence="3" id="KW-0698">rRNA processing</keyword>
<comment type="subcellular location">
    <subcellularLocation>
        <location evidence="1">Nucleus</location>
        <location evidence="1">Nucleolus</location>
    </subcellularLocation>
</comment>
<dbReference type="InterPro" id="IPR056907">
    <property type="entry name" value="UTP6_C"/>
</dbReference>
<keyword evidence="9" id="KW-1185">Reference proteome</keyword>
<feature type="domain" description="U3 small nucleolar RNA-associated protein 6 N-terminal" evidence="6">
    <location>
        <begin position="9"/>
        <end position="75"/>
    </location>
</feature>
<evidence type="ECO:0000259" key="7">
    <source>
        <dbReference type="Pfam" id="PF24892"/>
    </source>
</evidence>
<gene>
    <name evidence="8" type="ORF">AXF42_Ash019684</name>
</gene>
<evidence type="ECO:0008006" key="10">
    <source>
        <dbReference type="Google" id="ProtNLM"/>
    </source>
</evidence>
<dbReference type="InterPro" id="IPR055347">
    <property type="entry name" value="UTP6_N"/>
</dbReference>
<keyword evidence="5" id="KW-0539">Nucleus</keyword>
<evidence type="ECO:0000313" key="8">
    <source>
        <dbReference type="EMBL" id="PKA46701.1"/>
    </source>
</evidence>
<dbReference type="InterPro" id="IPR003107">
    <property type="entry name" value="HAT"/>
</dbReference>